<dbReference type="EMBL" id="JADKMA010000170">
    <property type="protein sequence ID" value="MBO8195176.1"/>
    <property type="molecule type" value="Genomic_DNA"/>
</dbReference>
<keyword evidence="3" id="KW-1185">Reference proteome</keyword>
<feature type="transmembrane region" description="Helical" evidence="1">
    <location>
        <begin position="354"/>
        <end position="373"/>
    </location>
</feature>
<reference evidence="2 3" key="1">
    <citation type="submission" date="2020-11" db="EMBL/GenBank/DDBJ databases">
        <title>Streptomyces spirodelae sp. nov., isolated from duckweed.</title>
        <authorList>
            <person name="Saimee Y."/>
            <person name="Duangmal K."/>
        </authorList>
    </citation>
    <scope>NUCLEOTIDE SEQUENCE [LARGE SCALE GENOMIC DNA]</scope>
    <source>
        <strain evidence="2 3">S16-07</strain>
    </source>
</reference>
<organism evidence="2 3">
    <name type="scientific">Streptomyces oryzae</name>
    <dbReference type="NCBI Taxonomy" id="1434886"/>
    <lineage>
        <taxon>Bacteria</taxon>
        <taxon>Bacillati</taxon>
        <taxon>Actinomycetota</taxon>
        <taxon>Actinomycetes</taxon>
        <taxon>Kitasatosporales</taxon>
        <taxon>Streptomycetaceae</taxon>
        <taxon>Streptomyces</taxon>
    </lineage>
</organism>
<dbReference type="Proteomes" id="UP001519064">
    <property type="component" value="Unassembled WGS sequence"/>
</dbReference>
<dbReference type="RefSeq" id="WP_209242417.1">
    <property type="nucleotide sequence ID" value="NZ_JADKMA010000170.1"/>
</dbReference>
<evidence type="ECO:0008006" key="4">
    <source>
        <dbReference type="Google" id="ProtNLM"/>
    </source>
</evidence>
<protein>
    <recommendedName>
        <fullName evidence="4">Integral membrane protein</fullName>
    </recommendedName>
</protein>
<sequence>MLTLRLTVAAPPLALLLRLLLLGASMGIGLLLLATLSYALDHPTDRATALLRLLWCTVPLAVTAQLAAALGRTEPRAAARSGLDAAGLGPARLPLLAARTTAAPAMAGSALALLVTERAVGTAGTDGTAHGPGLPGLPSTTAGLPLTGQPLPVPAVVTLLSTVPLLAALAAAWGARAGAPGTVGGTDGARGVAVPAEAALTAGATATRGTAPAGAKRGTKGAGGAHGTGLRVAAQSCWAWLRRGSPAAGPRDGTGALHRGELLCAAVLAAGGLLLAAFTARAAAADGSAHSEGWAVRAEDIAASPLAVGWLLAAVGLMLAGPGVTALSGRLLGSVRPGPVRLLAGRSLVREAAVVGRPLGGLSAVGAALIALARARLAGDGTPALGPLVVLAAVLTGCCVAGAVLAALARARAARAPLRELLDRIGAPRRSARAVTLLRGSVTTAAFAALAAATGLFAALPPR</sequence>
<feature type="transmembrane region" description="Helical" evidence="1">
    <location>
        <begin position="262"/>
        <end position="284"/>
    </location>
</feature>
<evidence type="ECO:0000313" key="2">
    <source>
        <dbReference type="EMBL" id="MBO8195176.1"/>
    </source>
</evidence>
<comment type="caution">
    <text evidence="2">The sequence shown here is derived from an EMBL/GenBank/DDBJ whole genome shotgun (WGS) entry which is preliminary data.</text>
</comment>
<keyword evidence="1" id="KW-1133">Transmembrane helix</keyword>
<evidence type="ECO:0000256" key="1">
    <source>
        <dbReference type="SAM" id="Phobius"/>
    </source>
</evidence>
<proteinExistence type="predicted"/>
<feature type="transmembrane region" description="Helical" evidence="1">
    <location>
        <begin position="437"/>
        <end position="460"/>
    </location>
</feature>
<keyword evidence="1" id="KW-0812">Transmembrane</keyword>
<feature type="transmembrane region" description="Helical" evidence="1">
    <location>
        <begin position="307"/>
        <end position="333"/>
    </location>
</feature>
<name>A0ABS3XIF5_9ACTN</name>
<accession>A0ABS3XIF5</accession>
<feature type="transmembrane region" description="Helical" evidence="1">
    <location>
        <begin position="385"/>
        <end position="409"/>
    </location>
</feature>
<gene>
    <name evidence="2" type="ORF">ITI46_26510</name>
</gene>
<evidence type="ECO:0000313" key="3">
    <source>
        <dbReference type="Proteomes" id="UP001519064"/>
    </source>
</evidence>
<keyword evidence="1" id="KW-0472">Membrane</keyword>
<feature type="transmembrane region" description="Helical" evidence="1">
    <location>
        <begin position="49"/>
        <end position="70"/>
    </location>
</feature>